<reference evidence="10 11" key="1">
    <citation type="journal article" date="2012" name="Nucleic Acids Res.">
        <title>Sequencing of the smallest Apicomplexan genome from the human pathogen Babesia microti.</title>
        <authorList>
            <person name="Cornillot E."/>
            <person name="Hadj-Kaddour K."/>
            <person name="Dassouli A."/>
            <person name="Noel B."/>
            <person name="Ranwez V."/>
            <person name="Vacherie B."/>
            <person name="Augagneur Y."/>
            <person name="Bres V."/>
            <person name="Duclos A."/>
            <person name="Randazzo S."/>
            <person name="Carcy B."/>
            <person name="Debierre-Grockiego F."/>
            <person name="Delbecq S."/>
            <person name="Moubri-Menage K."/>
            <person name="Shams-Eldin H."/>
            <person name="Usmani-Brown S."/>
            <person name="Bringaud F."/>
            <person name="Wincker P."/>
            <person name="Vivares C.P."/>
            <person name="Schwarz R.T."/>
            <person name="Schetters T.P."/>
            <person name="Krause P.J."/>
            <person name="Gorenflot A."/>
            <person name="Berry V."/>
            <person name="Barbe V."/>
            <person name="Ben Mamoun C."/>
        </authorList>
    </citation>
    <scope>NUCLEOTIDE SEQUENCE [LARGE SCALE GENOMIC DNA]</scope>
    <source>
        <strain evidence="10 11">RI</strain>
    </source>
</reference>
<reference evidence="10 11" key="3">
    <citation type="journal article" date="2016" name="Sci. Rep.">
        <title>Genome-wide diversity and gene expression profiling of Babesia microti isolates identify polymorphic genes that mediate host-pathogen interactions.</title>
        <authorList>
            <person name="Silva J.C."/>
            <person name="Cornillot E."/>
            <person name="McCracken C."/>
            <person name="Usmani-Brown S."/>
            <person name="Dwivedi A."/>
            <person name="Ifeonu O.O."/>
            <person name="Crabtree J."/>
            <person name="Gotia H.T."/>
            <person name="Virji A.Z."/>
            <person name="Reynes C."/>
            <person name="Colinge J."/>
            <person name="Kumar V."/>
            <person name="Lawres L."/>
            <person name="Pazzi J.E."/>
            <person name="Pablo J.V."/>
            <person name="Hung C."/>
            <person name="Brancato J."/>
            <person name="Kumari P."/>
            <person name="Orvis J."/>
            <person name="Tretina K."/>
            <person name="Chibucos M."/>
            <person name="Ott S."/>
            <person name="Sadzewicz L."/>
            <person name="Sengamalay N."/>
            <person name="Shetty A.C."/>
            <person name="Su Q."/>
            <person name="Tallon L."/>
            <person name="Fraser C.M."/>
            <person name="Frutos R."/>
            <person name="Molina D.M."/>
            <person name="Krause P.J."/>
            <person name="Ben Mamoun C."/>
        </authorList>
    </citation>
    <scope>NUCLEOTIDE SEQUENCE [LARGE SCALE GENOMIC DNA]</scope>
    <source>
        <strain evidence="10 11">RI</strain>
    </source>
</reference>
<dbReference type="SMART" id="SM00220">
    <property type="entry name" value="S_TKc"/>
    <property type="match status" value="1"/>
</dbReference>
<keyword evidence="6 7" id="KW-0067">ATP-binding</keyword>
<dbReference type="Gene3D" id="1.10.510.10">
    <property type="entry name" value="Transferase(Phosphotransferase) domain 1"/>
    <property type="match status" value="1"/>
</dbReference>
<dbReference type="Pfam" id="PF00069">
    <property type="entry name" value="Pkinase"/>
    <property type="match status" value="1"/>
</dbReference>
<dbReference type="GO" id="GO:0005737">
    <property type="term" value="C:cytoplasm"/>
    <property type="evidence" value="ECO:0007669"/>
    <property type="project" value="TreeGrafter"/>
</dbReference>
<dbReference type="InterPro" id="IPR050591">
    <property type="entry name" value="GSK-3"/>
</dbReference>
<evidence type="ECO:0000256" key="6">
    <source>
        <dbReference type="ARBA" id="ARBA00022840"/>
    </source>
</evidence>
<dbReference type="GO" id="GO:0007165">
    <property type="term" value="P:signal transduction"/>
    <property type="evidence" value="ECO:0007669"/>
    <property type="project" value="TreeGrafter"/>
</dbReference>
<keyword evidence="3 10" id="KW-0808">Transferase</keyword>
<sequence>MDAKTNSGTKCVNDGNNYTLENIVGYGSFGVVHIGKTISGEIVAIKKVLQDPRYKNRELSIMKDIKHPNIVELKDYFYTETVGEDGNKQKYLNVVMEFVPDTVYKTLRYYIKNFKQLPLFIIKMYAFQLCRALGYLHLMGICHRDLKPHNLLVNPKTHKLKLCDFGSAKKLVKGEWSVAYICSRFYRAPELMLGTNEYTTAIDTWSIGCVIGELFLGKPLFAGDTGIDQLVKIIQVLGTPNKEQMYAMNPNYCDVSFPDFPQIDLATIFPKDTPSYAIDFINKFLQYDPTNRIHPLEALSHPFFEQLKMPPDEYKNCIDESFFQFTKEELCYMSQRCKSNLWTS</sequence>
<dbReference type="InterPro" id="IPR017441">
    <property type="entry name" value="Protein_kinase_ATP_BS"/>
</dbReference>
<dbReference type="PANTHER" id="PTHR24057:SF0">
    <property type="entry name" value="PROTEIN KINASE SHAGGY-RELATED"/>
    <property type="match status" value="1"/>
</dbReference>
<dbReference type="Proteomes" id="UP000002899">
    <property type="component" value="Chromosome I"/>
</dbReference>
<dbReference type="RefSeq" id="XP_021337470.1">
    <property type="nucleotide sequence ID" value="XM_021482879.1"/>
</dbReference>
<dbReference type="AlphaFoldDB" id="A0A1N6LWW3"/>
<reference evidence="10 11" key="2">
    <citation type="journal article" date="2013" name="PLoS ONE">
        <title>Whole genome mapping and re-organization of the nuclear and mitochondrial genomes of Babesia microti isolates.</title>
        <authorList>
            <person name="Cornillot E."/>
            <person name="Dassouli A."/>
            <person name="Garg A."/>
            <person name="Pachikara N."/>
            <person name="Randazzo S."/>
            <person name="Depoix D."/>
            <person name="Carcy B."/>
            <person name="Delbecq S."/>
            <person name="Frutos R."/>
            <person name="Silva J.C."/>
            <person name="Sutton R."/>
            <person name="Krause P.J."/>
            <person name="Mamoun C.B."/>
        </authorList>
    </citation>
    <scope>NUCLEOTIDE SEQUENCE [LARGE SCALE GENOMIC DNA]</scope>
    <source>
        <strain evidence="10 11">RI</strain>
    </source>
</reference>
<evidence type="ECO:0000256" key="4">
    <source>
        <dbReference type="ARBA" id="ARBA00022741"/>
    </source>
</evidence>
<dbReference type="GO" id="GO:0005634">
    <property type="term" value="C:nucleus"/>
    <property type="evidence" value="ECO:0007669"/>
    <property type="project" value="TreeGrafter"/>
</dbReference>
<evidence type="ECO:0000259" key="9">
    <source>
        <dbReference type="PROSITE" id="PS50011"/>
    </source>
</evidence>
<dbReference type="SUPFAM" id="SSF56112">
    <property type="entry name" value="Protein kinase-like (PK-like)"/>
    <property type="match status" value="1"/>
</dbReference>
<evidence type="ECO:0000256" key="2">
    <source>
        <dbReference type="ARBA" id="ARBA00022527"/>
    </source>
</evidence>
<evidence type="ECO:0000256" key="5">
    <source>
        <dbReference type="ARBA" id="ARBA00022777"/>
    </source>
</evidence>
<dbReference type="InterPro" id="IPR011009">
    <property type="entry name" value="Kinase-like_dom_sf"/>
</dbReference>
<evidence type="ECO:0000256" key="3">
    <source>
        <dbReference type="ARBA" id="ARBA00022679"/>
    </source>
</evidence>
<dbReference type="Gene3D" id="3.30.200.20">
    <property type="entry name" value="Phosphorylase Kinase, domain 1"/>
    <property type="match status" value="1"/>
</dbReference>
<evidence type="ECO:0000256" key="7">
    <source>
        <dbReference type="PROSITE-ProRule" id="PRU10141"/>
    </source>
</evidence>
<evidence type="ECO:0000313" key="11">
    <source>
        <dbReference type="Proteomes" id="UP000002899"/>
    </source>
</evidence>
<dbReference type="InterPro" id="IPR039192">
    <property type="entry name" value="STKc_GSK3"/>
</dbReference>
<proteinExistence type="inferred from homology"/>
<accession>A0A1N6LWW3</accession>
<feature type="binding site" evidence="7">
    <location>
        <position position="47"/>
    </location>
    <ligand>
        <name>ATP</name>
        <dbReference type="ChEBI" id="CHEBI:30616"/>
    </ligand>
</feature>
<dbReference type="GeneID" id="24423533"/>
<evidence type="ECO:0000256" key="8">
    <source>
        <dbReference type="RuleBase" id="RU000304"/>
    </source>
</evidence>
<dbReference type="OrthoDB" id="272141at2759"/>
<name>A0A1N6LWW3_BABMR</name>
<dbReference type="GO" id="GO:0004674">
    <property type="term" value="F:protein serine/threonine kinase activity"/>
    <property type="evidence" value="ECO:0007669"/>
    <property type="project" value="UniProtKB-KW"/>
</dbReference>
<dbReference type="PANTHER" id="PTHR24057">
    <property type="entry name" value="GLYCOGEN SYNTHASE KINASE-3 ALPHA"/>
    <property type="match status" value="1"/>
</dbReference>
<dbReference type="PROSITE" id="PS00107">
    <property type="entry name" value="PROTEIN_KINASE_ATP"/>
    <property type="match status" value="1"/>
</dbReference>
<protein>
    <submittedName>
        <fullName evidence="10">Shaggy-related protein kinase theta</fullName>
        <ecNumber evidence="10">2.7.11.1</ecNumber>
    </submittedName>
</protein>
<dbReference type="FunFam" id="1.10.510.10:FF:000082">
    <property type="entry name" value="Shaggy-related protein kinase kappa"/>
    <property type="match status" value="1"/>
</dbReference>
<dbReference type="CDD" id="cd14137">
    <property type="entry name" value="STKc_GSK3"/>
    <property type="match status" value="1"/>
</dbReference>
<comment type="similarity">
    <text evidence="1">Belongs to the protein kinase superfamily. CMGC Ser/Thr protein kinase family. GSK-3 subfamily.</text>
</comment>
<evidence type="ECO:0000256" key="1">
    <source>
        <dbReference type="ARBA" id="ARBA00005527"/>
    </source>
</evidence>
<feature type="domain" description="Protein kinase" evidence="9">
    <location>
        <begin position="18"/>
        <end position="304"/>
    </location>
</feature>
<keyword evidence="4 7" id="KW-0547">Nucleotide-binding</keyword>
<dbReference type="PROSITE" id="PS00108">
    <property type="entry name" value="PROTEIN_KINASE_ST"/>
    <property type="match status" value="1"/>
</dbReference>
<dbReference type="EC" id="2.7.11.1" evidence="10"/>
<dbReference type="InterPro" id="IPR000719">
    <property type="entry name" value="Prot_kinase_dom"/>
</dbReference>
<dbReference type="VEuPathDB" id="PiroplasmaDB:BMR1_01G02290"/>
<dbReference type="KEGG" id="bmic:BMR1_01G02290"/>
<keyword evidence="11" id="KW-1185">Reference proteome</keyword>
<dbReference type="GO" id="GO:0030154">
    <property type="term" value="P:cell differentiation"/>
    <property type="evidence" value="ECO:0007669"/>
    <property type="project" value="TreeGrafter"/>
</dbReference>
<keyword evidence="2 8" id="KW-0723">Serine/threonine-protein kinase</keyword>
<dbReference type="EMBL" id="FO082871">
    <property type="protein sequence ID" value="SIO73369.1"/>
    <property type="molecule type" value="Genomic_DNA"/>
</dbReference>
<evidence type="ECO:0000313" key="10">
    <source>
        <dbReference type="EMBL" id="SIO73369.1"/>
    </source>
</evidence>
<dbReference type="GO" id="GO:0005524">
    <property type="term" value="F:ATP binding"/>
    <property type="evidence" value="ECO:0007669"/>
    <property type="project" value="UniProtKB-UniRule"/>
</dbReference>
<dbReference type="PROSITE" id="PS50011">
    <property type="entry name" value="PROTEIN_KINASE_DOM"/>
    <property type="match status" value="1"/>
</dbReference>
<organism evidence="10 11">
    <name type="scientific">Babesia microti (strain RI)</name>
    <dbReference type="NCBI Taxonomy" id="1133968"/>
    <lineage>
        <taxon>Eukaryota</taxon>
        <taxon>Sar</taxon>
        <taxon>Alveolata</taxon>
        <taxon>Apicomplexa</taxon>
        <taxon>Aconoidasida</taxon>
        <taxon>Piroplasmida</taxon>
        <taxon>Babesiidae</taxon>
        <taxon>Babesia</taxon>
    </lineage>
</organism>
<keyword evidence="5 10" id="KW-0418">Kinase</keyword>
<dbReference type="InterPro" id="IPR008271">
    <property type="entry name" value="Ser/Thr_kinase_AS"/>
</dbReference>
<gene>
    <name evidence="10" type="ORF">BMR1_01G02290</name>
</gene>